<keyword evidence="3" id="KW-1185">Reference proteome</keyword>
<evidence type="ECO:0000313" key="3">
    <source>
        <dbReference type="Proteomes" id="UP000712157"/>
    </source>
</evidence>
<dbReference type="RefSeq" id="WP_238722485.1">
    <property type="nucleotide sequence ID" value="NZ_JAHQCW010000031.1"/>
</dbReference>
<keyword evidence="1" id="KW-0812">Transmembrane</keyword>
<keyword evidence="1" id="KW-0472">Membrane</keyword>
<dbReference type="NCBIfam" id="TIGR02876">
    <property type="entry name" value="spore_yqfD"/>
    <property type="match status" value="1"/>
</dbReference>
<evidence type="ECO:0000313" key="2">
    <source>
        <dbReference type="EMBL" id="MBU9738229.1"/>
    </source>
</evidence>
<sequence length="415" mass="47662">MLIQIIQYIKGYIKIRLVGYSPERFINLCSYHDILLWNIENAGDDYEMYITIKGFRKLKPILKKTKTKVVILDKCGLPFFLHKYRKRKMFFIGIVLCAAMLYVMSLFIWDIHIEGNYTQTSDVILDYLSAQKVYHGISKKKVDCQEVESMIRAQFNDIIWASAEIRGTRLLIHVRENTDTDVVDTVQEQGDDTVTDLIADKDGLITKMITRAGTPQVKVGDVVKEGDLLVLGRVDVLGDDATVVNYQFRSADADIYAKTVYEYSDEFPLAYTDKNYSGEHKFQVGLQILQKQIRLFQPKIPYPSYDIVTDEYPLKIGENFYLPLTLQISTVKDYTPVEKTYTQEEADAIAQQHLSEFLEKLRKKGVQIVENNVKIGIDGDFCKAAGKLLIEEKIGARTPTEMLTIPEPEERTEEE</sequence>
<feature type="transmembrane region" description="Helical" evidence="1">
    <location>
        <begin position="89"/>
        <end position="109"/>
    </location>
</feature>
<name>A0A949NFZ2_9FIRM</name>
<dbReference type="Pfam" id="PF06898">
    <property type="entry name" value="YqfD"/>
    <property type="match status" value="1"/>
</dbReference>
<keyword evidence="1" id="KW-1133">Transmembrane helix</keyword>
<dbReference type="EMBL" id="JAHQCW010000031">
    <property type="protein sequence ID" value="MBU9738229.1"/>
    <property type="molecule type" value="Genomic_DNA"/>
</dbReference>
<gene>
    <name evidence="2" type="primary">yqfD</name>
    <name evidence="2" type="ORF">KTH89_16925</name>
</gene>
<evidence type="ECO:0000256" key="1">
    <source>
        <dbReference type="SAM" id="Phobius"/>
    </source>
</evidence>
<reference evidence="2" key="1">
    <citation type="submission" date="2021-06" db="EMBL/GenBank/DDBJ databases">
        <title>Description of novel taxa of the family Lachnospiraceae.</title>
        <authorList>
            <person name="Chaplin A.V."/>
            <person name="Sokolova S.R."/>
            <person name="Pikina A.P."/>
            <person name="Korzhanova M."/>
            <person name="Belova V."/>
            <person name="Korostin D."/>
            <person name="Efimov B.A."/>
        </authorList>
    </citation>
    <scope>NUCLEOTIDE SEQUENCE</scope>
    <source>
        <strain evidence="2">ASD5720</strain>
    </source>
</reference>
<comment type="caution">
    <text evidence="2">The sequence shown here is derived from an EMBL/GenBank/DDBJ whole genome shotgun (WGS) entry which is preliminary data.</text>
</comment>
<dbReference type="Proteomes" id="UP000712157">
    <property type="component" value="Unassembled WGS sequence"/>
</dbReference>
<accession>A0A949NFZ2</accession>
<protein>
    <submittedName>
        <fullName evidence="2">Sporulation protein YqfD</fullName>
    </submittedName>
</protein>
<dbReference type="PIRSF" id="PIRSF029895">
    <property type="entry name" value="SpoIV"/>
    <property type="match status" value="1"/>
</dbReference>
<dbReference type="InterPro" id="IPR010690">
    <property type="entry name" value="YqfD"/>
</dbReference>
<proteinExistence type="predicted"/>
<organism evidence="2 3">
    <name type="scientific">Diplocloster agilis</name>
    <dbReference type="NCBI Taxonomy" id="2850323"/>
    <lineage>
        <taxon>Bacteria</taxon>
        <taxon>Bacillati</taxon>
        <taxon>Bacillota</taxon>
        <taxon>Clostridia</taxon>
        <taxon>Lachnospirales</taxon>
        <taxon>Lachnospiraceae</taxon>
        <taxon>Diplocloster</taxon>
    </lineage>
</organism>
<dbReference type="AlphaFoldDB" id="A0A949NFZ2"/>